<proteinExistence type="predicted"/>
<dbReference type="eggNOG" id="ENOG502SY1T">
    <property type="taxonomic scope" value="Eukaryota"/>
</dbReference>
<evidence type="ECO:0000256" key="1">
    <source>
        <dbReference type="ARBA" id="ARBA00004167"/>
    </source>
</evidence>
<dbReference type="PANTHER" id="PTHR15549">
    <property type="entry name" value="PAIRED IMMUNOGLOBULIN-LIKE TYPE 2 RECEPTOR"/>
    <property type="match status" value="1"/>
</dbReference>
<evidence type="ECO:0000313" key="9">
    <source>
        <dbReference type="Proteomes" id="UP000077115"/>
    </source>
</evidence>
<sequence length="478" mass="50835">MIWPLILWIATAPSLVIAGVCSVTDRLCIDQKNIVLGQSFPIWYAINQIPTFLDQTQLILTMFTGNMQQVADPCNIAFPVVMTFGSPLTLGAVDSLGYAGSFIVDIPNNAQIQSIQAARNQFFFQLRDSLSRVCLTGPYQDGGTFTWATLSIPPTTPSPTSGSSGTSGDFNSTNPNSSTDHSPSNGNNNHANPPNEPNNGNTESNSTSSGLIGGIVAAVVLVAVCIAVFIFYRRKRAANQLLYGECGEGLTPLALRRHSSFSLLSSKSLESATIVQPNLLMSGIRTEKTSTTSLVGPISSISDSSSSNMQGHVLPQPAMYIMNSSKKADTLRPGLIPTLASQQSALGLSVGSFGTSPKSFASLTHDPSHPIYQTQSLSKLVVPSHHAKSASSTGTLNVPLASAEDFNLSATSGFSLQDARLIADAFRQELADPSHDWEARSETSSPSRPSDDDIQYADVDDENPFGTGSRPTKRDDNA</sequence>
<dbReference type="GO" id="GO:0071944">
    <property type="term" value="C:cell periphery"/>
    <property type="evidence" value="ECO:0007669"/>
    <property type="project" value="UniProtKB-ARBA"/>
</dbReference>
<reference evidence="8 9" key="2">
    <citation type="submission" date="2016-05" db="EMBL/GenBank/DDBJ databases">
        <title>Lineage-specific infection strategies underlie the spectrum of fungal disease in amphibians.</title>
        <authorList>
            <person name="Cuomo C.A."/>
            <person name="Farrer R.A."/>
            <person name="James T."/>
            <person name="Longcore J."/>
            <person name="Birren B."/>
        </authorList>
    </citation>
    <scope>NUCLEOTIDE SEQUENCE [LARGE SCALE GENOMIC DNA]</scope>
    <source>
        <strain evidence="8 9">JEL423</strain>
    </source>
</reference>
<dbReference type="OrthoDB" id="2178527at2759"/>
<evidence type="ECO:0000256" key="6">
    <source>
        <dbReference type="SAM" id="Phobius"/>
    </source>
</evidence>
<feature type="transmembrane region" description="Helical" evidence="6">
    <location>
        <begin position="211"/>
        <end position="232"/>
    </location>
</feature>
<feature type="region of interest" description="Disordered" evidence="5">
    <location>
        <begin position="150"/>
        <end position="207"/>
    </location>
</feature>
<keyword evidence="4 6" id="KW-0472">Membrane</keyword>
<name>A0A177WGF3_BATDL</name>
<accession>A0A177WGF3</accession>
<evidence type="ECO:0000256" key="2">
    <source>
        <dbReference type="ARBA" id="ARBA00022692"/>
    </source>
</evidence>
<dbReference type="InterPro" id="IPR051694">
    <property type="entry name" value="Immunoregulatory_rcpt-like"/>
</dbReference>
<evidence type="ECO:0000256" key="3">
    <source>
        <dbReference type="ARBA" id="ARBA00022989"/>
    </source>
</evidence>
<evidence type="ECO:0000256" key="5">
    <source>
        <dbReference type="SAM" id="MobiDB-lite"/>
    </source>
</evidence>
<dbReference type="Proteomes" id="UP000077115">
    <property type="component" value="Unassembled WGS sequence"/>
</dbReference>
<feature type="signal peptide" evidence="7">
    <location>
        <begin position="1"/>
        <end position="18"/>
    </location>
</feature>
<evidence type="ECO:0000313" key="8">
    <source>
        <dbReference type="EMBL" id="OAJ38842.1"/>
    </source>
</evidence>
<dbReference type="EMBL" id="DS022302">
    <property type="protein sequence ID" value="OAJ38842.1"/>
    <property type="molecule type" value="Genomic_DNA"/>
</dbReference>
<evidence type="ECO:0008006" key="10">
    <source>
        <dbReference type="Google" id="ProtNLM"/>
    </source>
</evidence>
<organism evidence="8 9">
    <name type="scientific">Batrachochytrium dendrobatidis (strain JEL423)</name>
    <dbReference type="NCBI Taxonomy" id="403673"/>
    <lineage>
        <taxon>Eukaryota</taxon>
        <taxon>Fungi</taxon>
        <taxon>Fungi incertae sedis</taxon>
        <taxon>Chytridiomycota</taxon>
        <taxon>Chytridiomycota incertae sedis</taxon>
        <taxon>Chytridiomycetes</taxon>
        <taxon>Rhizophydiales</taxon>
        <taxon>Rhizophydiales incertae sedis</taxon>
        <taxon>Batrachochytrium</taxon>
    </lineage>
</organism>
<dbReference type="PANTHER" id="PTHR15549:SF30">
    <property type="entry name" value="MID2 DOMAIN-CONTAINING PROTEIN"/>
    <property type="match status" value="1"/>
</dbReference>
<protein>
    <recommendedName>
        <fullName evidence="10">Peptidase A1 domain-containing protein</fullName>
    </recommendedName>
</protein>
<evidence type="ECO:0000256" key="7">
    <source>
        <dbReference type="SAM" id="SignalP"/>
    </source>
</evidence>
<keyword evidence="2 6" id="KW-0812">Transmembrane</keyword>
<feature type="region of interest" description="Disordered" evidence="5">
    <location>
        <begin position="432"/>
        <end position="478"/>
    </location>
</feature>
<feature type="compositionally biased region" description="Basic and acidic residues" evidence="5">
    <location>
        <begin position="432"/>
        <end position="441"/>
    </location>
</feature>
<gene>
    <name evidence="8" type="ORF">BDEG_22741</name>
</gene>
<keyword evidence="7" id="KW-0732">Signal</keyword>
<reference evidence="8 9" key="1">
    <citation type="submission" date="2006-10" db="EMBL/GenBank/DDBJ databases">
        <title>The Genome Sequence of Batrachochytrium dendrobatidis JEL423.</title>
        <authorList>
            <consortium name="The Broad Institute Genome Sequencing Platform"/>
            <person name="Birren B."/>
            <person name="Lander E."/>
            <person name="Galagan J."/>
            <person name="Cuomo C."/>
            <person name="Devon K."/>
            <person name="Jaffe D."/>
            <person name="Butler J."/>
            <person name="Alvarez P."/>
            <person name="Gnerre S."/>
            <person name="Grabherr M."/>
            <person name="Kleber M."/>
            <person name="Mauceli E."/>
            <person name="Brockman W."/>
            <person name="Young S."/>
            <person name="LaButti K."/>
            <person name="Sykes S."/>
            <person name="DeCaprio D."/>
            <person name="Crawford M."/>
            <person name="Koehrsen M."/>
            <person name="Engels R."/>
            <person name="Montgomery P."/>
            <person name="Pearson M."/>
            <person name="Howarth C."/>
            <person name="Larson L."/>
            <person name="White J."/>
            <person name="O'Leary S."/>
            <person name="Kodira C."/>
            <person name="Zeng Q."/>
            <person name="Yandava C."/>
            <person name="Alvarado L."/>
            <person name="Longcore J."/>
            <person name="James T."/>
        </authorList>
    </citation>
    <scope>NUCLEOTIDE SEQUENCE [LARGE SCALE GENOMIC DNA]</scope>
    <source>
        <strain evidence="8 9">JEL423</strain>
    </source>
</reference>
<feature type="compositionally biased region" description="Acidic residues" evidence="5">
    <location>
        <begin position="452"/>
        <end position="463"/>
    </location>
</feature>
<keyword evidence="3 6" id="KW-1133">Transmembrane helix</keyword>
<feature type="compositionally biased region" description="Low complexity" evidence="5">
    <location>
        <begin position="181"/>
        <end position="207"/>
    </location>
</feature>
<feature type="compositionally biased region" description="Low complexity" evidence="5">
    <location>
        <begin position="158"/>
        <end position="168"/>
    </location>
</feature>
<feature type="chain" id="PRO_5008077547" description="Peptidase A1 domain-containing protein" evidence="7">
    <location>
        <begin position="19"/>
        <end position="478"/>
    </location>
</feature>
<dbReference type="AlphaFoldDB" id="A0A177WGF3"/>
<dbReference type="VEuPathDB" id="FungiDB:BDEG_22741"/>
<evidence type="ECO:0000256" key="4">
    <source>
        <dbReference type="ARBA" id="ARBA00023136"/>
    </source>
</evidence>
<dbReference type="GO" id="GO:0016020">
    <property type="term" value="C:membrane"/>
    <property type="evidence" value="ECO:0007669"/>
    <property type="project" value="UniProtKB-SubCell"/>
</dbReference>
<feature type="compositionally biased region" description="Polar residues" evidence="5">
    <location>
        <begin position="169"/>
        <end position="180"/>
    </location>
</feature>
<comment type="subcellular location">
    <subcellularLocation>
        <location evidence="1">Membrane</location>
        <topology evidence="1">Single-pass membrane protein</topology>
    </subcellularLocation>
</comment>